<evidence type="ECO:0000256" key="3">
    <source>
        <dbReference type="ARBA" id="ARBA00023163"/>
    </source>
</evidence>
<feature type="domain" description="Cyclic nucleotide-binding" evidence="4">
    <location>
        <begin position="1"/>
        <end position="117"/>
    </location>
</feature>
<dbReference type="EMBL" id="JABFOQ010000004">
    <property type="protein sequence ID" value="NOJ74857.1"/>
    <property type="molecule type" value="Genomic_DNA"/>
</dbReference>
<evidence type="ECO:0000313" key="5">
    <source>
        <dbReference type="EMBL" id="NOJ74857.1"/>
    </source>
</evidence>
<evidence type="ECO:0000313" key="6">
    <source>
        <dbReference type="Proteomes" id="UP000580344"/>
    </source>
</evidence>
<evidence type="ECO:0000256" key="2">
    <source>
        <dbReference type="ARBA" id="ARBA00023125"/>
    </source>
</evidence>
<sequence>MLIDEKLLYEYGAERVSFKNGEYIFKEGSYPFFYFQILVGKVKLNHFNEEGKESIQNILSPGKSIGECFLFLDNQYPTNAEALEDTVLLRLNKSVFLELLNSNPYLYKNLSRCISEKLYYKFLMMQNNSINSPIVRLKGLLDYLKNDTVEIKTPFSFKVELTRQQLAGLTGMCVETVIRTVKLMESQDMLRLHKGKILY</sequence>
<keyword evidence="3" id="KW-0804">Transcription</keyword>
<dbReference type="Pfam" id="PF13545">
    <property type="entry name" value="HTH_Crp_2"/>
    <property type="match status" value="1"/>
</dbReference>
<dbReference type="Pfam" id="PF00027">
    <property type="entry name" value="cNMP_binding"/>
    <property type="match status" value="1"/>
</dbReference>
<dbReference type="InterPro" id="IPR014710">
    <property type="entry name" value="RmlC-like_jellyroll"/>
</dbReference>
<dbReference type="PROSITE" id="PS50042">
    <property type="entry name" value="CNMP_BINDING_3"/>
    <property type="match status" value="1"/>
</dbReference>
<gene>
    <name evidence="5" type="ORF">HMH06_03205</name>
</gene>
<evidence type="ECO:0000259" key="4">
    <source>
        <dbReference type="PROSITE" id="PS50042"/>
    </source>
</evidence>
<dbReference type="InterPro" id="IPR012318">
    <property type="entry name" value="HTH_CRP"/>
</dbReference>
<reference evidence="5 6" key="1">
    <citation type="submission" date="2020-05" db="EMBL/GenBank/DDBJ databases">
        <title>Tigecycline resistant gene in Empedobacter stercoris.</title>
        <authorList>
            <person name="Chen Y."/>
            <person name="Cheng Y."/>
            <person name="Zhou K."/>
        </authorList>
    </citation>
    <scope>NUCLEOTIDE SEQUENCE [LARGE SCALE GENOMIC DNA]</scope>
    <source>
        <strain evidence="5 6">ES202</strain>
    </source>
</reference>
<dbReference type="InterPro" id="IPR000595">
    <property type="entry name" value="cNMP-bd_dom"/>
</dbReference>
<dbReference type="InterPro" id="IPR018490">
    <property type="entry name" value="cNMP-bd_dom_sf"/>
</dbReference>
<dbReference type="Gene3D" id="2.60.120.10">
    <property type="entry name" value="Jelly Rolls"/>
    <property type="match status" value="1"/>
</dbReference>
<dbReference type="SUPFAM" id="SSF46785">
    <property type="entry name" value="Winged helix' DNA-binding domain"/>
    <property type="match status" value="1"/>
</dbReference>
<dbReference type="RefSeq" id="WP_171622177.1">
    <property type="nucleotide sequence ID" value="NZ_CP053698.1"/>
</dbReference>
<name>A0ABX1WJJ6_9FLAO</name>
<dbReference type="SUPFAM" id="SSF51206">
    <property type="entry name" value="cAMP-binding domain-like"/>
    <property type="match status" value="1"/>
</dbReference>
<keyword evidence="6" id="KW-1185">Reference proteome</keyword>
<comment type="caution">
    <text evidence="5">The sequence shown here is derived from an EMBL/GenBank/DDBJ whole genome shotgun (WGS) entry which is preliminary data.</text>
</comment>
<organism evidence="5 6">
    <name type="scientific">Empedobacter stercoris</name>
    <dbReference type="NCBI Taxonomy" id="1628248"/>
    <lineage>
        <taxon>Bacteria</taxon>
        <taxon>Pseudomonadati</taxon>
        <taxon>Bacteroidota</taxon>
        <taxon>Flavobacteriia</taxon>
        <taxon>Flavobacteriales</taxon>
        <taxon>Weeksellaceae</taxon>
        <taxon>Empedobacter</taxon>
    </lineage>
</organism>
<keyword evidence="1" id="KW-0805">Transcription regulation</keyword>
<keyword evidence="2" id="KW-0238">DNA-binding</keyword>
<proteinExistence type="predicted"/>
<dbReference type="CDD" id="cd00038">
    <property type="entry name" value="CAP_ED"/>
    <property type="match status" value="1"/>
</dbReference>
<dbReference type="Proteomes" id="UP000580344">
    <property type="component" value="Unassembled WGS sequence"/>
</dbReference>
<evidence type="ECO:0000256" key="1">
    <source>
        <dbReference type="ARBA" id="ARBA00023015"/>
    </source>
</evidence>
<protein>
    <submittedName>
        <fullName evidence="5">Crp/Fnr family transcriptional regulator</fullName>
    </submittedName>
</protein>
<dbReference type="InterPro" id="IPR036390">
    <property type="entry name" value="WH_DNA-bd_sf"/>
</dbReference>
<accession>A0ABX1WJJ6</accession>